<organism evidence="8 9">
    <name type="scientific">Advenella incenata</name>
    <dbReference type="NCBI Taxonomy" id="267800"/>
    <lineage>
        <taxon>Bacteria</taxon>
        <taxon>Pseudomonadati</taxon>
        <taxon>Pseudomonadota</taxon>
        <taxon>Betaproteobacteria</taxon>
        <taxon>Burkholderiales</taxon>
        <taxon>Alcaligenaceae</taxon>
    </lineage>
</organism>
<reference evidence="8 9" key="1">
    <citation type="submission" date="2019-02" db="EMBL/GenBank/DDBJ databases">
        <title>Genomic Encyclopedia of Type Strains, Phase IV (KMG-IV): sequencing the most valuable type-strain genomes for metagenomic binning, comparative biology and taxonomic classification.</title>
        <authorList>
            <person name="Goeker M."/>
        </authorList>
    </citation>
    <scope>NUCLEOTIDE SEQUENCE [LARGE SCALE GENOMIC DNA]</scope>
    <source>
        <strain evidence="8 9">DSM 23814</strain>
    </source>
</reference>
<dbReference type="InterPro" id="IPR017871">
    <property type="entry name" value="ABC_transporter-like_CS"/>
</dbReference>
<evidence type="ECO:0000256" key="2">
    <source>
        <dbReference type="ARBA" id="ARBA00022475"/>
    </source>
</evidence>
<dbReference type="AlphaFoldDB" id="A0A4Q7VCQ7"/>
<evidence type="ECO:0000256" key="1">
    <source>
        <dbReference type="ARBA" id="ARBA00022448"/>
    </source>
</evidence>
<dbReference type="NCBIfam" id="NF010068">
    <property type="entry name" value="PRK13548.1"/>
    <property type="match status" value="1"/>
</dbReference>
<evidence type="ECO:0000256" key="5">
    <source>
        <dbReference type="ARBA" id="ARBA00022967"/>
    </source>
</evidence>
<dbReference type="Gene3D" id="3.40.50.300">
    <property type="entry name" value="P-loop containing nucleotide triphosphate hydrolases"/>
    <property type="match status" value="1"/>
</dbReference>
<dbReference type="Pfam" id="PF00005">
    <property type="entry name" value="ABC_tran"/>
    <property type="match status" value="1"/>
</dbReference>
<proteinExistence type="predicted"/>
<keyword evidence="4 8" id="KW-0067">ATP-binding</keyword>
<dbReference type="PROSITE" id="PS50893">
    <property type="entry name" value="ABC_TRANSPORTER_2"/>
    <property type="match status" value="1"/>
</dbReference>
<gene>
    <name evidence="8" type="ORF">EV681_3388</name>
</gene>
<dbReference type="PROSITE" id="PS00211">
    <property type="entry name" value="ABC_TRANSPORTER_1"/>
    <property type="match status" value="1"/>
</dbReference>
<dbReference type="PANTHER" id="PTHR42794">
    <property type="entry name" value="HEMIN IMPORT ATP-BINDING PROTEIN HMUV"/>
    <property type="match status" value="1"/>
</dbReference>
<dbReference type="EMBL" id="SHKO01000003">
    <property type="protein sequence ID" value="RZT92632.1"/>
    <property type="molecule type" value="Genomic_DNA"/>
</dbReference>
<keyword evidence="2" id="KW-0472">Membrane</keyword>
<name>A0A4Q7VCQ7_9BURK</name>
<dbReference type="CDD" id="cd03214">
    <property type="entry name" value="ABC_Iron-Siderophores_B12_Hemin"/>
    <property type="match status" value="1"/>
</dbReference>
<dbReference type="Proteomes" id="UP000293398">
    <property type="component" value="Unassembled WGS sequence"/>
</dbReference>
<accession>A0A4Q7VCQ7</accession>
<keyword evidence="2" id="KW-1003">Cell membrane</keyword>
<comment type="function">
    <text evidence="6">Part of the ABC transporter complex HmuTUV involved in hemin import. Responsible for energy coupling to the transport system.</text>
</comment>
<dbReference type="PANTHER" id="PTHR42794:SF1">
    <property type="entry name" value="HEMIN IMPORT ATP-BINDING PROTEIN HMUV"/>
    <property type="match status" value="1"/>
</dbReference>
<evidence type="ECO:0000256" key="4">
    <source>
        <dbReference type="ARBA" id="ARBA00022840"/>
    </source>
</evidence>
<evidence type="ECO:0000256" key="6">
    <source>
        <dbReference type="ARBA" id="ARBA00037066"/>
    </source>
</evidence>
<dbReference type="GO" id="GO:0016887">
    <property type="term" value="F:ATP hydrolysis activity"/>
    <property type="evidence" value="ECO:0007669"/>
    <property type="project" value="InterPro"/>
</dbReference>
<protein>
    <submittedName>
        <fullName evidence="8">Iron complex transport system ATP-binding protein</fullName>
    </submittedName>
</protein>
<keyword evidence="9" id="KW-1185">Reference proteome</keyword>
<dbReference type="RefSeq" id="WP_242612298.1">
    <property type="nucleotide sequence ID" value="NZ_SHKO01000003.1"/>
</dbReference>
<evidence type="ECO:0000259" key="7">
    <source>
        <dbReference type="PROSITE" id="PS50893"/>
    </source>
</evidence>
<dbReference type="InterPro" id="IPR003593">
    <property type="entry name" value="AAA+_ATPase"/>
</dbReference>
<dbReference type="SUPFAM" id="SSF52540">
    <property type="entry name" value="P-loop containing nucleoside triphosphate hydrolases"/>
    <property type="match status" value="1"/>
</dbReference>
<keyword evidence="3" id="KW-0547">Nucleotide-binding</keyword>
<dbReference type="GO" id="GO:0005524">
    <property type="term" value="F:ATP binding"/>
    <property type="evidence" value="ECO:0007669"/>
    <property type="project" value="UniProtKB-KW"/>
</dbReference>
<sequence length="271" mass="30137">MTVMDQCMRGSDICATRGQRQVLRDISIEIKRGEVLALLGANGAGKSTLLSILAQESQEVHTRDTGTIYINGHEAASQSTREQARQRAVLPQGSGLTFDLGIQEIIQMGLYPFPELDPGQADAVLQHAARTAGVQDLLDRSWVTLSGGEKQRVQFARVLAQLLARRHDGQTRYLLMDEPTSALDPKHQHAFFRIVSDLAHRDEVGVMVIVHDINLAAQYCDRIALLADGELVICDTPERVLTREHLYATYGIYSQTMPHPFKQGKLLVVWE</sequence>
<dbReference type="InterPro" id="IPR027417">
    <property type="entry name" value="P-loop_NTPase"/>
</dbReference>
<feature type="domain" description="ABC transporter" evidence="7">
    <location>
        <begin position="8"/>
        <end position="253"/>
    </location>
</feature>
<dbReference type="InterPro" id="IPR003439">
    <property type="entry name" value="ABC_transporter-like_ATP-bd"/>
</dbReference>
<evidence type="ECO:0000256" key="3">
    <source>
        <dbReference type="ARBA" id="ARBA00022741"/>
    </source>
</evidence>
<keyword evidence="5" id="KW-1278">Translocase</keyword>
<comment type="caution">
    <text evidence="8">The sequence shown here is derived from an EMBL/GenBank/DDBJ whole genome shotgun (WGS) entry which is preliminary data.</text>
</comment>
<evidence type="ECO:0000313" key="8">
    <source>
        <dbReference type="EMBL" id="RZT92632.1"/>
    </source>
</evidence>
<dbReference type="SMART" id="SM00382">
    <property type="entry name" value="AAA"/>
    <property type="match status" value="1"/>
</dbReference>
<keyword evidence="1" id="KW-0813">Transport</keyword>
<evidence type="ECO:0000313" key="9">
    <source>
        <dbReference type="Proteomes" id="UP000293398"/>
    </source>
</evidence>